<keyword evidence="2" id="KW-1133">Transmembrane helix</keyword>
<keyword evidence="4" id="KW-1185">Reference proteome</keyword>
<dbReference type="RefSeq" id="XP_035344809.1">
    <property type="nucleotide sequence ID" value="XM_035488916.1"/>
</dbReference>
<evidence type="ECO:0008006" key="5">
    <source>
        <dbReference type="Google" id="ProtNLM"/>
    </source>
</evidence>
<protein>
    <recommendedName>
        <fullName evidence="5">MARVEL domain-containing protein</fullName>
    </recommendedName>
</protein>
<dbReference type="KEGG" id="trg:TRUGW13939_05756"/>
<evidence type="ECO:0000313" key="3">
    <source>
        <dbReference type="EMBL" id="QKX58631.1"/>
    </source>
</evidence>
<feature type="transmembrane region" description="Helical" evidence="2">
    <location>
        <begin position="84"/>
        <end position="105"/>
    </location>
</feature>
<keyword evidence="2" id="KW-0812">Transmembrane</keyword>
<reference evidence="4" key="1">
    <citation type="submission" date="2020-06" db="EMBL/GenBank/DDBJ databases">
        <title>A chromosome-scale genome assembly of Talaromyces rugulosus W13939.</title>
        <authorList>
            <person name="Wang B."/>
            <person name="Guo L."/>
            <person name="Ye K."/>
            <person name="Wang L."/>
        </authorList>
    </citation>
    <scope>NUCLEOTIDE SEQUENCE [LARGE SCALE GENOMIC DNA]</scope>
    <source>
        <strain evidence="4">W13939</strain>
    </source>
</reference>
<dbReference type="GeneID" id="55993253"/>
<evidence type="ECO:0000313" key="4">
    <source>
        <dbReference type="Proteomes" id="UP000509510"/>
    </source>
</evidence>
<feature type="compositionally biased region" description="Low complexity" evidence="1">
    <location>
        <begin position="316"/>
        <end position="325"/>
    </location>
</feature>
<feature type="region of interest" description="Disordered" evidence="1">
    <location>
        <begin position="180"/>
        <end position="277"/>
    </location>
</feature>
<keyword evidence="2" id="KW-0472">Membrane</keyword>
<gene>
    <name evidence="3" type="ORF">TRUGW13939_05756</name>
</gene>
<accession>A0A7H8QYY1</accession>
<name>A0A7H8QYY1_TALRU</name>
<feature type="transmembrane region" description="Helical" evidence="2">
    <location>
        <begin position="133"/>
        <end position="153"/>
    </location>
</feature>
<dbReference type="AlphaFoldDB" id="A0A7H8QYY1"/>
<feature type="compositionally biased region" description="Low complexity" evidence="1">
    <location>
        <begin position="258"/>
        <end position="270"/>
    </location>
</feature>
<feature type="compositionally biased region" description="Polar residues" evidence="1">
    <location>
        <begin position="293"/>
        <end position="302"/>
    </location>
</feature>
<dbReference type="Proteomes" id="UP000509510">
    <property type="component" value="Chromosome III"/>
</dbReference>
<proteinExistence type="predicted"/>
<evidence type="ECO:0000256" key="1">
    <source>
        <dbReference type="SAM" id="MobiDB-lite"/>
    </source>
</evidence>
<evidence type="ECO:0000256" key="2">
    <source>
        <dbReference type="SAM" id="Phobius"/>
    </source>
</evidence>
<feature type="transmembrane region" description="Helical" evidence="2">
    <location>
        <begin position="51"/>
        <end position="72"/>
    </location>
</feature>
<feature type="transmembrane region" description="Helical" evidence="2">
    <location>
        <begin position="21"/>
        <end position="39"/>
    </location>
</feature>
<feature type="region of interest" description="Disordered" evidence="1">
    <location>
        <begin position="293"/>
        <end position="334"/>
    </location>
</feature>
<organism evidence="3 4">
    <name type="scientific">Talaromyces rugulosus</name>
    <name type="common">Penicillium rugulosum</name>
    <dbReference type="NCBI Taxonomy" id="121627"/>
    <lineage>
        <taxon>Eukaryota</taxon>
        <taxon>Fungi</taxon>
        <taxon>Dikarya</taxon>
        <taxon>Ascomycota</taxon>
        <taxon>Pezizomycotina</taxon>
        <taxon>Eurotiomycetes</taxon>
        <taxon>Eurotiomycetidae</taxon>
        <taxon>Eurotiales</taxon>
        <taxon>Trichocomaceae</taxon>
        <taxon>Talaromyces</taxon>
        <taxon>Talaromyces sect. Islandici</taxon>
    </lineage>
</organism>
<dbReference type="EMBL" id="CP055900">
    <property type="protein sequence ID" value="QKX58631.1"/>
    <property type="molecule type" value="Genomic_DNA"/>
</dbReference>
<sequence>MGRASFMSSPYSAGPFYFARGLWAISTVIVTAIMIYFAIHLHADGFKLPFAFVILLIACFLTLFSLILTGILHCSNRLSPVLSMVLNIILFILWIASIGLLGYSMKGTISVTCDTSNWGTSTGVMVCRLYKTLFSFVVISLAMTFLHIILDVVARRDRYNLSRVGSMRYRDEDIKLNDRTESSVPALSGGALTEDPSGHHRGADAYNAFGTVRPEEPQYTHRHPVPEDDYPSHNMTTNPYHDDGFENEPQPAHHHHAAAVSSSSSNNNNHEYYDGVPDIPAVPGSRWAAVSNNNSTPYSPLNSRFDEQTGYESYRPQPTQQYQHTPYDRYDYTR</sequence>
<dbReference type="OrthoDB" id="5344006at2759"/>